<dbReference type="PANTHER" id="PTHR30461">
    <property type="entry name" value="DNA-INVERTASE FROM LAMBDOID PROPHAGE"/>
    <property type="match status" value="1"/>
</dbReference>
<evidence type="ECO:0000256" key="1">
    <source>
        <dbReference type="ARBA" id="ARBA00022908"/>
    </source>
</evidence>
<dbReference type="RefSeq" id="WP_321565321.1">
    <property type="nucleotide sequence ID" value="NZ_CP139558.1"/>
</dbReference>
<proteinExistence type="predicted"/>
<dbReference type="CDD" id="cd00338">
    <property type="entry name" value="Ser_Recombinase"/>
    <property type="match status" value="1"/>
</dbReference>
<dbReference type="Pfam" id="PF00239">
    <property type="entry name" value="Resolvase"/>
    <property type="match status" value="1"/>
</dbReference>
<dbReference type="InterPro" id="IPR006118">
    <property type="entry name" value="Recombinase_CS"/>
</dbReference>
<dbReference type="EMBL" id="CP139558">
    <property type="protein sequence ID" value="WPU96220.1"/>
    <property type="molecule type" value="Genomic_DNA"/>
</dbReference>
<dbReference type="SMART" id="SM00857">
    <property type="entry name" value="Resolvase"/>
    <property type="match status" value="1"/>
</dbReference>
<dbReference type="InterPro" id="IPR036162">
    <property type="entry name" value="Resolvase-like_N_sf"/>
</dbReference>
<sequence length="492" mass="57451">MKSAYIYVRVSTDEQRRRGYSLIEQEERLLEYCATNNIQVSGVFREDHSAKDFNRPEWKKLIKTIKKNKNSPPGNVLFLKWDRFSRNIQYAYQMIEILKDLNIQAMAIDQPIDFEVPEAIVILAIYLSIPQAENSRRGKNTSDGLRRAKKMGRYAGKAPIGYQNVATPDGMKFILPKQPEADHVKWSFEQFATGNYTINQVAKMASLNGLRYKENVRRLLRNPIYCGFITIAASKSEDMQLIKGIHEPLISEELFETVQALLISRRRQRGIKQSMKPLFPLRGFLTCPNCARRLTGSISTGRNAKYRYYHCYSPKCKVRFKADELEKDYEMHLKNIQVAPGVLELFKLILEDENIFTARKKLLKEREALFNEFSKQEAFMLRVRKLLVEDKIDYEDFHSLKREQKEKSYFLNERLIELNQKISKNEIDSEKEWLCFNPDILFSYKNQDIVSQRQIISQLQPTSINPLTGNLNFLQIDPGLSKIIIYNPNSAR</sequence>
<evidence type="ECO:0000313" key="8">
    <source>
        <dbReference type="Proteomes" id="UP001324380"/>
    </source>
</evidence>
<dbReference type="Gene3D" id="3.90.1750.20">
    <property type="entry name" value="Putative Large Serine Recombinase, Chain B, Domain 2"/>
    <property type="match status" value="1"/>
</dbReference>
<dbReference type="Proteomes" id="UP001324380">
    <property type="component" value="Chromosome"/>
</dbReference>
<dbReference type="SUPFAM" id="SSF53041">
    <property type="entry name" value="Resolvase-like"/>
    <property type="match status" value="1"/>
</dbReference>
<dbReference type="Pfam" id="PF07508">
    <property type="entry name" value="Recombinase"/>
    <property type="match status" value="1"/>
</dbReference>
<organism evidence="7 8">
    <name type="scientific">Mucilaginibacter sabulilitoris</name>
    <dbReference type="NCBI Taxonomy" id="1173583"/>
    <lineage>
        <taxon>Bacteria</taxon>
        <taxon>Pseudomonadati</taxon>
        <taxon>Bacteroidota</taxon>
        <taxon>Sphingobacteriia</taxon>
        <taxon>Sphingobacteriales</taxon>
        <taxon>Sphingobacteriaceae</taxon>
        <taxon>Mucilaginibacter</taxon>
    </lineage>
</organism>
<evidence type="ECO:0000256" key="2">
    <source>
        <dbReference type="ARBA" id="ARBA00023125"/>
    </source>
</evidence>
<dbReference type="InterPro" id="IPR038109">
    <property type="entry name" value="DNA_bind_recomb_sf"/>
</dbReference>
<gene>
    <name evidence="7" type="ORF">SNE25_11895</name>
</gene>
<dbReference type="PROSITE" id="PS51737">
    <property type="entry name" value="RECOMBINASE_DNA_BIND"/>
    <property type="match status" value="1"/>
</dbReference>
<keyword evidence="8" id="KW-1185">Reference proteome</keyword>
<protein>
    <submittedName>
        <fullName evidence="7">Recombinase family protein</fullName>
    </submittedName>
</protein>
<feature type="active site" description="O-(5'-phospho-DNA)-serine intermediate" evidence="4">
    <location>
        <position position="11"/>
    </location>
</feature>
<dbReference type="Gene3D" id="3.40.50.1390">
    <property type="entry name" value="Resolvase, N-terminal catalytic domain"/>
    <property type="match status" value="1"/>
</dbReference>
<reference evidence="7 8" key="1">
    <citation type="submission" date="2023-11" db="EMBL/GenBank/DDBJ databases">
        <title>Analysis of the Genomes of Mucilaginibacter gossypii cycad 4 and M. sabulilitoris SNA2: microbes with the potential for plant growth promotion.</title>
        <authorList>
            <person name="Hirsch A.M."/>
            <person name="Humm E."/>
            <person name="Rubbi M."/>
            <person name="Del Vecchio G."/>
            <person name="Ha S.M."/>
            <person name="Pellegrini M."/>
            <person name="Gunsalus R.P."/>
        </authorList>
    </citation>
    <scope>NUCLEOTIDE SEQUENCE [LARGE SCALE GENOMIC DNA]</scope>
    <source>
        <strain evidence="7 8">SNA2</strain>
    </source>
</reference>
<dbReference type="PROSITE" id="PS00397">
    <property type="entry name" value="RECOMBINASES_1"/>
    <property type="match status" value="1"/>
</dbReference>
<feature type="domain" description="Recombinase" evidence="6">
    <location>
        <begin position="159"/>
        <end position="268"/>
    </location>
</feature>
<keyword evidence="3" id="KW-0233">DNA recombination</keyword>
<accession>A0ABZ0TYM5</accession>
<evidence type="ECO:0000313" key="7">
    <source>
        <dbReference type="EMBL" id="WPU96220.1"/>
    </source>
</evidence>
<feature type="domain" description="Resolvase/invertase-type recombinase catalytic" evidence="5">
    <location>
        <begin position="3"/>
        <end position="152"/>
    </location>
</feature>
<evidence type="ECO:0000256" key="4">
    <source>
        <dbReference type="PROSITE-ProRule" id="PRU10137"/>
    </source>
</evidence>
<name>A0ABZ0TYM5_9SPHI</name>
<evidence type="ECO:0000259" key="6">
    <source>
        <dbReference type="PROSITE" id="PS51737"/>
    </source>
</evidence>
<keyword evidence="2" id="KW-0238">DNA-binding</keyword>
<dbReference type="InterPro" id="IPR050639">
    <property type="entry name" value="SSR_resolvase"/>
</dbReference>
<dbReference type="InterPro" id="IPR011109">
    <property type="entry name" value="DNA_bind_recombinase_dom"/>
</dbReference>
<evidence type="ECO:0000256" key="3">
    <source>
        <dbReference type="ARBA" id="ARBA00023172"/>
    </source>
</evidence>
<evidence type="ECO:0000259" key="5">
    <source>
        <dbReference type="PROSITE" id="PS51736"/>
    </source>
</evidence>
<keyword evidence="1" id="KW-0229">DNA integration</keyword>
<dbReference type="InterPro" id="IPR006119">
    <property type="entry name" value="Resolv_N"/>
</dbReference>
<dbReference type="PROSITE" id="PS51736">
    <property type="entry name" value="RECOMBINASES_3"/>
    <property type="match status" value="1"/>
</dbReference>
<dbReference type="PANTHER" id="PTHR30461:SF23">
    <property type="entry name" value="DNA RECOMBINASE-RELATED"/>
    <property type="match status" value="1"/>
</dbReference>